<dbReference type="AlphaFoldDB" id="A0A2T5YCR7"/>
<dbReference type="EMBL" id="QBKI01000012">
    <property type="protein sequence ID" value="PTX14278.1"/>
    <property type="molecule type" value="Genomic_DNA"/>
</dbReference>
<gene>
    <name evidence="1" type="ORF">C8N40_112125</name>
</gene>
<evidence type="ECO:0000313" key="1">
    <source>
        <dbReference type="EMBL" id="PTX14278.1"/>
    </source>
</evidence>
<organism evidence="1 2">
    <name type="scientific">Pontibacter mucosus</name>
    <dbReference type="NCBI Taxonomy" id="1649266"/>
    <lineage>
        <taxon>Bacteria</taxon>
        <taxon>Pseudomonadati</taxon>
        <taxon>Bacteroidota</taxon>
        <taxon>Cytophagia</taxon>
        <taxon>Cytophagales</taxon>
        <taxon>Hymenobacteraceae</taxon>
        <taxon>Pontibacter</taxon>
    </lineage>
</organism>
<protein>
    <submittedName>
        <fullName evidence="1">Uncharacterized protein</fullName>
    </submittedName>
</protein>
<sequence length="31" mass="3522">MYASLPKAIIYLPAIFLGSQLYLSREVYTLS</sequence>
<reference evidence="1 2" key="1">
    <citation type="submission" date="2018-04" db="EMBL/GenBank/DDBJ databases">
        <title>Genomic Encyclopedia of Archaeal and Bacterial Type Strains, Phase II (KMG-II): from individual species to whole genera.</title>
        <authorList>
            <person name="Goeker M."/>
        </authorList>
    </citation>
    <scope>NUCLEOTIDE SEQUENCE [LARGE SCALE GENOMIC DNA]</scope>
    <source>
        <strain evidence="1 2">DSM 100162</strain>
    </source>
</reference>
<accession>A0A2T5YCR7</accession>
<dbReference type="Proteomes" id="UP000244225">
    <property type="component" value="Unassembled WGS sequence"/>
</dbReference>
<comment type="caution">
    <text evidence="1">The sequence shown here is derived from an EMBL/GenBank/DDBJ whole genome shotgun (WGS) entry which is preliminary data.</text>
</comment>
<proteinExistence type="predicted"/>
<evidence type="ECO:0000313" key="2">
    <source>
        <dbReference type="Proteomes" id="UP000244225"/>
    </source>
</evidence>
<keyword evidence="2" id="KW-1185">Reference proteome</keyword>
<name>A0A2T5YCR7_9BACT</name>